<feature type="transmembrane region" description="Helical" evidence="1">
    <location>
        <begin position="38"/>
        <end position="55"/>
    </location>
</feature>
<organism evidence="2 3">
    <name type="scientific">Photinus pyralis</name>
    <name type="common">Common eastern firefly</name>
    <name type="synonym">Lampyris pyralis</name>
    <dbReference type="NCBI Taxonomy" id="7054"/>
    <lineage>
        <taxon>Eukaryota</taxon>
        <taxon>Metazoa</taxon>
        <taxon>Ecdysozoa</taxon>
        <taxon>Arthropoda</taxon>
        <taxon>Hexapoda</taxon>
        <taxon>Insecta</taxon>
        <taxon>Pterygota</taxon>
        <taxon>Neoptera</taxon>
        <taxon>Endopterygota</taxon>
        <taxon>Coleoptera</taxon>
        <taxon>Polyphaga</taxon>
        <taxon>Elateriformia</taxon>
        <taxon>Elateroidea</taxon>
        <taxon>Lampyridae</taxon>
        <taxon>Lampyrinae</taxon>
        <taxon>Photinus</taxon>
    </lineage>
</organism>
<dbReference type="AlphaFoldDB" id="A0A5N4A3N7"/>
<sequence length="65" mass="7814">MQIQKTSLNNFVQTCVYLYKRDRFLPPHYSAYITRAKLVLYTFYVWSLLLLYTVYVRAEKVAANQ</sequence>
<dbReference type="EMBL" id="VVIM01000011">
    <property type="protein sequence ID" value="KAB0791879.1"/>
    <property type="molecule type" value="Genomic_DNA"/>
</dbReference>
<comment type="caution">
    <text evidence="2">The sequence shown here is derived from an EMBL/GenBank/DDBJ whole genome shotgun (WGS) entry which is preliminary data.</text>
</comment>
<protein>
    <submittedName>
        <fullName evidence="2">Uncharacterized protein</fullName>
    </submittedName>
</protein>
<evidence type="ECO:0000313" key="3">
    <source>
        <dbReference type="Proteomes" id="UP000327044"/>
    </source>
</evidence>
<gene>
    <name evidence="2" type="ORF">PPYR_03679</name>
</gene>
<evidence type="ECO:0000256" key="1">
    <source>
        <dbReference type="SAM" id="Phobius"/>
    </source>
</evidence>
<keyword evidence="1" id="KW-0472">Membrane</keyword>
<accession>A0A5N4A3N7</accession>
<evidence type="ECO:0000313" key="2">
    <source>
        <dbReference type="EMBL" id="KAB0791879.1"/>
    </source>
</evidence>
<keyword evidence="1" id="KW-0812">Transmembrane</keyword>
<reference evidence="2 3" key="1">
    <citation type="journal article" date="2018" name="Elife">
        <title>Firefly genomes illuminate parallel origins of bioluminescence in beetles.</title>
        <authorList>
            <person name="Fallon T.R."/>
            <person name="Lower S.E."/>
            <person name="Chang C.H."/>
            <person name="Bessho-Uehara M."/>
            <person name="Martin G.J."/>
            <person name="Bewick A.J."/>
            <person name="Behringer M."/>
            <person name="Debat H.J."/>
            <person name="Wong I."/>
            <person name="Day J.C."/>
            <person name="Suvorov A."/>
            <person name="Silva C.J."/>
            <person name="Stanger-Hall K.F."/>
            <person name="Hall D.W."/>
            <person name="Schmitz R.J."/>
            <person name="Nelson D.R."/>
            <person name="Lewis S.M."/>
            <person name="Shigenobu S."/>
            <person name="Bybee S.M."/>
            <person name="Larracuente A.M."/>
            <person name="Oba Y."/>
            <person name="Weng J.K."/>
        </authorList>
    </citation>
    <scope>NUCLEOTIDE SEQUENCE [LARGE SCALE GENOMIC DNA]</scope>
    <source>
        <strain evidence="2">1611_PpyrPB1</strain>
        <tissue evidence="2">Whole body</tissue>
    </source>
</reference>
<dbReference type="Proteomes" id="UP000327044">
    <property type="component" value="Unassembled WGS sequence"/>
</dbReference>
<keyword evidence="1" id="KW-1133">Transmembrane helix</keyword>
<keyword evidence="3" id="KW-1185">Reference proteome</keyword>
<dbReference type="InParanoid" id="A0A5N4A3N7"/>
<name>A0A5N4A3N7_PHOPY</name>
<proteinExistence type="predicted"/>